<dbReference type="InterPro" id="IPR012592">
    <property type="entry name" value="PROCN"/>
</dbReference>
<keyword evidence="3" id="KW-1185">Reference proteome</keyword>
<evidence type="ECO:0000313" key="4">
    <source>
        <dbReference type="RefSeq" id="XP_019086177.1"/>
    </source>
</evidence>
<organism evidence="3 4">
    <name type="scientific">Camelina sativa</name>
    <name type="common">False flax</name>
    <name type="synonym">Myagrum sativum</name>
    <dbReference type="NCBI Taxonomy" id="90675"/>
    <lineage>
        <taxon>Eukaryota</taxon>
        <taxon>Viridiplantae</taxon>
        <taxon>Streptophyta</taxon>
        <taxon>Embryophyta</taxon>
        <taxon>Tracheophyta</taxon>
        <taxon>Spermatophyta</taxon>
        <taxon>Magnoliopsida</taxon>
        <taxon>eudicotyledons</taxon>
        <taxon>Gunneridae</taxon>
        <taxon>Pentapetalae</taxon>
        <taxon>rosids</taxon>
        <taxon>malvids</taxon>
        <taxon>Brassicales</taxon>
        <taxon>Brassicaceae</taxon>
        <taxon>Camelineae</taxon>
        <taxon>Camelina</taxon>
    </lineage>
</organism>
<proteinExistence type="predicted"/>
<protein>
    <submittedName>
        <fullName evidence="4">Pre-mRNA-processing-splicing factor 8B-like</fullName>
    </submittedName>
</protein>
<reference evidence="3" key="1">
    <citation type="journal article" date="2014" name="Nat. Commun.">
        <title>The emerging biofuel crop Camelina sativa retains a highly undifferentiated hexaploid genome structure.</title>
        <authorList>
            <person name="Kagale S."/>
            <person name="Koh C."/>
            <person name="Nixon J."/>
            <person name="Bollina V."/>
            <person name="Clarke W.E."/>
            <person name="Tuteja R."/>
            <person name="Spillane C."/>
            <person name="Robinson S.J."/>
            <person name="Links M.G."/>
            <person name="Clarke C."/>
            <person name="Higgins E.E."/>
            <person name="Huebert T."/>
            <person name="Sharpe A.G."/>
            <person name="Parkin I.A."/>
        </authorList>
    </citation>
    <scope>NUCLEOTIDE SEQUENCE [LARGE SCALE GENOMIC DNA]</scope>
    <source>
        <strain evidence="3">cv. DH55</strain>
    </source>
</reference>
<gene>
    <name evidence="4" type="primary">LOC104719907</name>
</gene>
<reference evidence="4" key="2">
    <citation type="submission" date="2025-08" db="UniProtKB">
        <authorList>
            <consortium name="RefSeq"/>
        </authorList>
    </citation>
    <scope>IDENTIFICATION</scope>
    <source>
        <tissue evidence="4">Leaf</tissue>
    </source>
</reference>
<dbReference type="InterPro" id="IPR027652">
    <property type="entry name" value="PRP8"/>
</dbReference>
<sequence length="334" mass="38705">MVMYIKTEDPDLPAFYYDPLIHPISNSNNTNKKQRKSNGSDDDEDDFVLPEGVQPLLKNSSLYTDTTAAGISLLFAPRPFNMRSGRTRRAEDIPLVAEWFKEHCPPAYPVKVRVSYQKLLKCYVLNELHHRPPKAQRKKHLFQSLAATKFFQSTELDWVEVGLQVCRQGHNMLNLLIHRKSLNYLHLDYNFNLKPVKTLTTKERKKSRFGNAFHLCREILRLTKLVVDANVQFRLGNVDAFQLADGLRYIFSHVGQLTGPGCGFWAPMWRVWLFFLRGIFPLLERWLRNLLARQFEGRHSKGVAKTVTKQRVESHFDLELRAAVMHDVIDAMPG</sequence>
<name>A0ABM1QHD9_CAMSA</name>
<evidence type="ECO:0000259" key="2">
    <source>
        <dbReference type="Pfam" id="PF08083"/>
    </source>
</evidence>
<evidence type="ECO:0000313" key="3">
    <source>
        <dbReference type="Proteomes" id="UP000694864"/>
    </source>
</evidence>
<evidence type="ECO:0000256" key="1">
    <source>
        <dbReference type="SAM" id="MobiDB-lite"/>
    </source>
</evidence>
<dbReference type="GeneID" id="104719907"/>
<dbReference type="Pfam" id="PF08083">
    <property type="entry name" value="PROCN"/>
    <property type="match status" value="1"/>
</dbReference>
<accession>A0ABM1QHD9</accession>
<dbReference type="RefSeq" id="XP_019086177.1">
    <property type="nucleotide sequence ID" value="XM_019230632.1"/>
</dbReference>
<dbReference type="PANTHER" id="PTHR11140">
    <property type="entry name" value="PRE-MRNA SPLICING FACTOR PRP8"/>
    <property type="match status" value="1"/>
</dbReference>
<feature type="domain" description="PROCN" evidence="2">
    <location>
        <begin position="65"/>
        <end position="259"/>
    </location>
</feature>
<dbReference type="Proteomes" id="UP000694864">
    <property type="component" value="Chromosome 10"/>
</dbReference>
<dbReference type="PANTHER" id="PTHR11140:SF0">
    <property type="entry name" value="PRE-MRNA-PROCESSING-SPLICING FACTOR 8"/>
    <property type="match status" value="1"/>
</dbReference>
<feature type="region of interest" description="Disordered" evidence="1">
    <location>
        <begin position="26"/>
        <end position="48"/>
    </location>
</feature>